<keyword evidence="6 8" id="KW-0408">Iron</keyword>
<evidence type="ECO:0000256" key="7">
    <source>
        <dbReference type="ARBA" id="ARBA00023033"/>
    </source>
</evidence>
<sequence>MKSYISPSAGLIVSSTIFVASSWVVVIVLKGWRARRVFAEYQRSGLPMPKHSMLLGHLLALPPVMTKYPKNAHRGYAFGKIATDNFPDGIYYLDMWPFFGPLIICSLNAAIDTTQKSPLALRKPDSLHDWFQPIAGGPNLFTMEAEEWRVWRDIFNPGFIQAHIFKLIPNIVDEANGVSEKSLDSKRTQNPLAVALLSQLRWHLGDGELNPFVRYNPVRLAVQWRNSRIMNRYIGDELDKRYESYKCSYTHGKKHENKSVISSVLHGYLQQSPRRQLPGSLGKTFKSFATYQIRTFLFAGHDTTSSSICHIFYLLSKNQQTLRKMRDEHNSVLGPNPALAGSIISDNPHILNQLVYTNGVIKETMRLFPAASSVRQGREGVDIMDDNGRPHPTGGAMVWVLHQNIQRDPKYWPKPNEFIPERWIVGPEDPLYPTKGAWRPFENGPRNCIGQGLVMHELKIVVAVTAREFDVRDAYEEFDKLHPRDGPRTVEGERAYQFEQGGAHPADRFPCRITLRKH</sequence>
<comment type="pathway">
    <text evidence="2">Secondary metabolite biosynthesis.</text>
</comment>
<proteinExistence type="predicted"/>
<protein>
    <submittedName>
        <fullName evidence="10">Cytochrome P450 monooxygenase aflN</fullName>
    </submittedName>
</protein>
<evidence type="ECO:0000313" key="11">
    <source>
        <dbReference type="Proteomes" id="UP000469558"/>
    </source>
</evidence>
<dbReference type="GO" id="GO:0016705">
    <property type="term" value="F:oxidoreductase activity, acting on paired donors, with incorporation or reduction of molecular oxygen"/>
    <property type="evidence" value="ECO:0007669"/>
    <property type="project" value="InterPro"/>
</dbReference>
<gene>
    <name evidence="10" type="primary">aflN_1</name>
    <name evidence="10" type="ORF">LSUE1_G005317</name>
</gene>
<dbReference type="SUPFAM" id="SSF48264">
    <property type="entry name" value="Cytochrome P450"/>
    <property type="match status" value="1"/>
</dbReference>
<accession>A0A8T9C4Z7</accession>
<dbReference type="AlphaFoldDB" id="A0A8T9C4Z7"/>
<dbReference type="EMBL" id="QGMK01000615">
    <property type="protein sequence ID" value="TVY80769.1"/>
    <property type="molecule type" value="Genomic_DNA"/>
</dbReference>
<dbReference type="PANTHER" id="PTHR24305">
    <property type="entry name" value="CYTOCHROME P450"/>
    <property type="match status" value="1"/>
</dbReference>
<dbReference type="InterPro" id="IPR002401">
    <property type="entry name" value="Cyt_P450_E_grp-I"/>
</dbReference>
<evidence type="ECO:0000256" key="6">
    <source>
        <dbReference type="ARBA" id="ARBA00023004"/>
    </source>
</evidence>
<evidence type="ECO:0000313" key="10">
    <source>
        <dbReference type="EMBL" id="TVY80769.1"/>
    </source>
</evidence>
<name>A0A8T9C4Z7_9HELO</name>
<dbReference type="Pfam" id="PF00067">
    <property type="entry name" value="p450"/>
    <property type="match status" value="1"/>
</dbReference>
<keyword evidence="5" id="KW-0560">Oxidoreductase</keyword>
<dbReference type="Gene3D" id="1.10.630.10">
    <property type="entry name" value="Cytochrome P450"/>
    <property type="match status" value="1"/>
</dbReference>
<feature type="transmembrane region" description="Helical" evidence="9">
    <location>
        <begin position="12"/>
        <end position="32"/>
    </location>
</feature>
<keyword evidence="9" id="KW-0812">Transmembrane</keyword>
<evidence type="ECO:0000256" key="5">
    <source>
        <dbReference type="ARBA" id="ARBA00023002"/>
    </source>
</evidence>
<evidence type="ECO:0000256" key="4">
    <source>
        <dbReference type="ARBA" id="ARBA00022723"/>
    </source>
</evidence>
<comment type="cofactor">
    <cofactor evidence="1 8">
        <name>heme</name>
        <dbReference type="ChEBI" id="CHEBI:30413"/>
    </cofactor>
</comment>
<feature type="binding site" description="axial binding residue" evidence="8">
    <location>
        <position position="448"/>
    </location>
    <ligand>
        <name>heme</name>
        <dbReference type="ChEBI" id="CHEBI:30413"/>
    </ligand>
    <ligandPart>
        <name>Fe</name>
        <dbReference type="ChEBI" id="CHEBI:18248"/>
    </ligandPart>
</feature>
<evidence type="ECO:0000256" key="3">
    <source>
        <dbReference type="ARBA" id="ARBA00022617"/>
    </source>
</evidence>
<reference evidence="10 11" key="1">
    <citation type="submission" date="2018-05" db="EMBL/GenBank/DDBJ databases">
        <title>Genome sequencing and assembly of the regulated plant pathogen Lachnellula willkommii and related sister species for the development of diagnostic species identification markers.</title>
        <authorList>
            <person name="Giroux E."/>
            <person name="Bilodeau G."/>
        </authorList>
    </citation>
    <scope>NUCLEOTIDE SEQUENCE [LARGE SCALE GENOMIC DNA]</scope>
    <source>
        <strain evidence="10 11">CBS 268.59</strain>
    </source>
</reference>
<comment type="caution">
    <text evidence="10">The sequence shown here is derived from an EMBL/GenBank/DDBJ whole genome shotgun (WGS) entry which is preliminary data.</text>
</comment>
<dbReference type="PRINTS" id="PR00463">
    <property type="entry name" value="EP450I"/>
</dbReference>
<dbReference type="Proteomes" id="UP000469558">
    <property type="component" value="Unassembled WGS sequence"/>
</dbReference>
<evidence type="ECO:0000256" key="2">
    <source>
        <dbReference type="ARBA" id="ARBA00005179"/>
    </source>
</evidence>
<dbReference type="InterPro" id="IPR036396">
    <property type="entry name" value="Cyt_P450_sf"/>
</dbReference>
<evidence type="ECO:0000256" key="9">
    <source>
        <dbReference type="SAM" id="Phobius"/>
    </source>
</evidence>
<dbReference type="InterPro" id="IPR001128">
    <property type="entry name" value="Cyt_P450"/>
</dbReference>
<keyword evidence="9" id="KW-0472">Membrane</keyword>
<dbReference type="GO" id="GO:0005506">
    <property type="term" value="F:iron ion binding"/>
    <property type="evidence" value="ECO:0007669"/>
    <property type="project" value="InterPro"/>
</dbReference>
<keyword evidence="9" id="KW-1133">Transmembrane helix</keyword>
<dbReference type="GO" id="GO:0020037">
    <property type="term" value="F:heme binding"/>
    <property type="evidence" value="ECO:0007669"/>
    <property type="project" value="InterPro"/>
</dbReference>
<evidence type="ECO:0000256" key="1">
    <source>
        <dbReference type="ARBA" id="ARBA00001971"/>
    </source>
</evidence>
<dbReference type="GO" id="GO:0004497">
    <property type="term" value="F:monooxygenase activity"/>
    <property type="evidence" value="ECO:0007669"/>
    <property type="project" value="UniProtKB-KW"/>
</dbReference>
<organism evidence="10 11">
    <name type="scientific">Lachnellula suecica</name>
    <dbReference type="NCBI Taxonomy" id="602035"/>
    <lineage>
        <taxon>Eukaryota</taxon>
        <taxon>Fungi</taxon>
        <taxon>Dikarya</taxon>
        <taxon>Ascomycota</taxon>
        <taxon>Pezizomycotina</taxon>
        <taxon>Leotiomycetes</taxon>
        <taxon>Helotiales</taxon>
        <taxon>Lachnaceae</taxon>
        <taxon>Lachnellula</taxon>
    </lineage>
</organism>
<dbReference type="OrthoDB" id="10029320at2759"/>
<dbReference type="PANTHER" id="PTHR24305:SF107">
    <property type="entry name" value="P450, PUTATIVE (EUROFUNG)-RELATED"/>
    <property type="match status" value="1"/>
</dbReference>
<dbReference type="PRINTS" id="PR00385">
    <property type="entry name" value="P450"/>
</dbReference>
<dbReference type="InterPro" id="IPR050121">
    <property type="entry name" value="Cytochrome_P450_monoxygenase"/>
</dbReference>
<keyword evidence="4 8" id="KW-0479">Metal-binding</keyword>
<keyword evidence="11" id="KW-1185">Reference proteome</keyword>
<keyword evidence="3 8" id="KW-0349">Heme</keyword>
<keyword evidence="7 10" id="KW-0503">Monooxygenase</keyword>
<dbReference type="CDD" id="cd11051">
    <property type="entry name" value="CYP59-like"/>
    <property type="match status" value="1"/>
</dbReference>
<evidence type="ECO:0000256" key="8">
    <source>
        <dbReference type="PIRSR" id="PIRSR602401-1"/>
    </source>
</evidence>